<evidence type="ECO:0000313" key="5">
    <source>
        <dbReference type="EMBL" id="KAG8227240.1"/>
    </source>
</evidence>
<dbReference type="PANTHER" id="PTHR15526:SF5">
    <property type="entry name" value="MUSKELIN"/>
    <property type="match status" value="1"/>
</dbReference>
<dbReference type="InterPro" id="IPR006652">
    <property type="entry name" value="Kelch_1"/>
</dbReference>
<evidence type="ECO:0000256" key="2">
    <source>
        <dbReference type="ARBA" id="ARBA00022737"/>
    </source>
</evidence>
<reference evidence="5" key="1">
    <citation type="submission" date="2013-04" db="EMBL/GenBank/DDBJ databases">
        <authorList>
            <person name="Qu J."/>
            <person name="Murali S.C."/>
            <person name="Bandaranaike D."/>
            <person name="Bellair M."/>
            <person name="Blankenburg K."/>
            <person name="Chao H."/>
            <person name="Dinh H."/>
            <person name="Doddapaneni H."/>
            <person name="Downs B."/>
            <person name="Dugan-Rocha S."/>
            <person name="Elkadiri S."/>
            <person name="Gnanaolivu R.D."/>
            <person name="Hernandez B."/>
            <person name="Javaid M."/>
            <person name="Jayaseelan J.C."/>
            <person name="Lee S."/>
            <person name="Li M."/>
            <person name="Ming W."/>
            <person name="Munidasa M."/>
            <person name="Muniz J."/>
            <person name="Nguyen L."/>
            <person name="Ongeri F."/>
            <person name="Osuji N."/>
            <person name="Pu L.-L."/>
            <person name="Puazo M."/>
            <person name="Qu C."/>
            <person name="Quiroz J."/>
            <person name="Raj R."/>
            <person name="Weissenberger G."/>
            <person name="Xin Y."/>
            <person name="Zou X."/>
            <person name="Han Y."/>
            <person name="Richards S."/>
            <person name="Worley K."/>
            <person name="Muzny D."/>
            <person name="Gibbs R."/>
        </authorList>
    </citation>
    <scope>NUCLEOTIDE SEQUENCE</scope>
    <source>
        <strain evidence="5">Sampled in the wild</strain>
    </source>
</reference>
<name>A0A8K0NWM9_LADFU</name>
<dbReference type="InterPro" id="IPR015915">
    <property type="entry name" value="Kelch-typ_b-propeller"/>
</dbReference>
<dbReference type="PROSITE" id="PS50022">
    <property type="entry name" value="FA58C_3"/>
    <property type="match status" value="1"/>
</dbReference>
<accession>A0A8K0NWM9</accession>
<dbReference type="AlphaFoldDB" id="A0A8K0NWM9"/>
<feature type="domain" description="F5/8 type C" evidence="4">
    <location>
        <begin position="1"/>
        <end position="148"/>
    </location>
</feature>
<dbReference type="PANTHER" id="PTHR15526">
    <property type="entry name" value="MUSKELIN"/>
    <property type="match status" value="1"/>
</dbReference>
<keyword evidence="1" id="KW-0880">Kelch repeat</keyword>
<dbReference type="Gene3D" id="2.60.120.260">
    <property type="entry name" value="Galactose-binding domain-like"/>
    <property type="match status" value="1"/>
</dbReference>
<dbReference type="SUPFAM" id="SSF49785">
    <property type="entry name" value="Galactose-binding domain-like"/>
    <property type="match status" value="1"/>
</dbReference>
<evidence type="ECO:0000313" key="6">
    <source>
        <dbReference type="Proteomes" id="UP000792457"/>
    </source>
</evidence>
<dbReference type="GO" id="GO:0005737">
    <property type="term" value="C:cytoplasm"/>
    <property type="evidence" value="ECO:0007669"/>
    <property type="project" value="TreeGrafter"/>
</dbReference>
<protein>
    <recommendedName>
        <fullName evidence="4">F5/8 type C domain-containing protein</fullName>
    </recommendedName>
</protein>
<evidence type="ECO:0000259" key="4">
    <source>
        <dbReference type="PROSITE" id="PS50022"/>
    </source>
</evidence>
<dbReference type="EMBL" id="KZ308316">
    <property type="protein sequence ID" value="KAG8227240.1"/>
    <property type="molecule type" value="Genomic_DNA"/>
</dbReference>
<dbReference type="FunFam" id="2.60.120.260:FF:000066">
    <property type="entry name" value="Muskelin 1"/>
    <property type="match status" value="1"/>
</dbReference>
<evidence type="ECO:0000256" key="1">
    <source>
        <dbReference type="ARBA" id="ARBA00022441"/>
    </source>
</evidence>
<dbReference type="Gene3D" id="2.120.10.80">
    <property type="entry name" value="Kelch-type beta propeller"/>
    <property type="match status" value="1"/>
</dbReference>
<dbReference type="Pfam" id="PF06588">
    <property type="entry name" value="Muskelin_N"/>
    <property type="match status" value="1"/>
</dbReference>
<dbReference type="Pfam" id="PF01344">
    <property type="entry name" value="Kelch_1"/>
    <property type="match status" value="1"/>
</dbReference>
<keyword evidence="6" id="KW-1185">Reference proteome</keyword>
<dbReference type="OrthoDB" id="10052615at2759"/>
<dbReference type="Proteomes" id="UP000792457">
    <property type="component" value="Unassembled WGS sequence"/>
</dbReference>
<proteinExistence type="predicted"/>
<organism evidence="5 6">
    <name type="scientific">Ladona fulva</name>
    <name type="common">Scarce chaser dragonfly</name>
    <name type="synonym">Libellula fulva</name>
    <dbReference type="NCBI Taxonomy" id="123851"/>
    <lineage>
        <taxon>Eukaryota</taxon>
        <taxon>Metazoa</taxon>
        <taxon>Ecdysozoa</taxon>
        <taxon>Arthropoda</taxon>
        <taxon>Hexapoda</taxon>
        <taxon>Insecta</taxon>
        <taxon>Pterygota</taxon>
        <taxon>Palaeoptera</taxon>
        <taxon>Odonata</taxon>
        <taxon>Epiprocta</taxon>
        <taxon>Anisoptera</taxon>
        <taxon>Libelluloidea</taxon>
        <taxon>Libellulidae</taxon>
        <taxon>Ladona</taxon>
    </lineage>
</organism>
<dbReference type="InterPro" id="IPR000421">
    <property type="entry name" value="FA58C"/>
</dbReference>
<feature type="region of interest" description="Disordered" evidence="3">
    <location>
        <begin position="269"/>
        <end position="300"/>
    </location>
</feature>
<dbReference type="InterPro" id="IPR008979">
    <property type="entry name" value="Galactose-bd-like_sf"/>
</dbReference>
<dbReference type="InterPro" id="IPR052456">
    <property type="entry name" value="CTLH_complex_component"/>
</dbReference>
<dbReference type="SUPFAM" id="SSF117281">
    <property type="entry name" value="Kelch motif"/>
    <property type="match status" value="1"/>
</dbReference>
<reference evidence="5" key="2">
    <citation type="submission" date="2017-10" db="EMBL/GenBank/DDBJ databases">
        <title>Ladona fulva Genome sequencing and assembly.</title>
        <authorList>
            <person name="Murali S."/>
            <person name="Richards S."/>
            <person name="Bandaranaike D."/>
            <person name="Bellair M."/>
            <person name="Blankenburg K."/>
            <person name="Chao H."/>
            <person name="Dinh H."/>
            <person name="Doddapaneni H."/>
            <person name="Dugan-Rocha S."/>
            <person name="Elkadiri S."/>
            <person name="Gnanaolivu R."/>
            <person name="Hernandez B."/>
            <person name="Skinner E."/>
            <person name="Javaid M."/>
            <person name="Lee S."/>
            <person name="Li M."/>
            <person name="Ming W."/>
            <person name="Munidasa M."/>
            <person name="Muniz J."/>
            <person name="Nguyen L."/>
            <person name="Hughes D."/>
            <person name="Osuji N."/>
            <person name="Pu L.-L."/>
            <person name="Puazo M."/>
            <person name="Qu C."/>
            <person name="Quiroz J."/>
            <person name="Raj R."/>
            <person name="Weissenberger G."/>
            <person name="Xin Y."/>
            <person name="Zou X."/>
            <person name="Han Y."/>
            <person name="Worley K."/>
            <person name="Muzny D."/>
            <person name="Gibbs R."/>
        </authorList>
    </citation>
    <scope>NUCLEOTIDE SEQUENCE</scope>
    <source>
        <strain evidence="5">Sampled in the wild</strain>
    </source>
</reference>
<dbReference type="InterPro" id="IPR010565">
    <property type="entry name" value="Muskelin_N"/>
</dbReference>
<keyword evidence="2" id="KW-0677">Repeat</keyword>
<comment type="caution">
    <text evidence="5">The sequence shown here is derived from an EMBL/GenBank/DDBJ whole genome shotgun (WGS) entry which is preliminary data.</text>
</comment>
<sequence>MAAFRQQSAKELSYSVYKCSSFSSTYYPENIQVDKPNDQSSRWSSDSNNPPQFLILKLQKYSLVESITFGKYEKTHVCNLKKFKLYGGLQDDNMIELLESGLRNDSSPETFELRRYVGGRPLPIRYLKISPLQSWGPSFNFSIWFVRVNGIDSWDIVQRCIRWFNMYREREALRLCMKHLRSRGYWGALEALEAGQGVPPLEDPVITHLHNLLVRKGDYMAAEKFVEQAAAGDVVYVDGNLVYRKDFFSSIGSLFSQYIGRQEYKPAWHSMSAPNGSETSPEHGSKQPLSPQPGMRGGHQMVMDPAAQSLYLFGGWDGNQDLSDLWSYHIPSRQWTLLSVDTESQDHHC</sequence>
<evidence type="ECO:0000256" key="3">
    <source>
        <dbReference type="SAM" id="MobiDB-lite"/>
    </source>
</evidence>
<gene>
    <name evidence="5" type="ORF">J437_LFUL003971</name>
</gene>